<keyword evidence="3 12" id="KW-0138">CF(0)</keyword>
<dbReference type="GO" id="GO:0045259">
    <property type="term" value="C:proton-transporting ATP synthase complex"/>
    <property type="evidence" value="ECO:0007669"/>
    <property type="project" value="UniProtKB-KW"/>
</dbReference>
<name>A0A1G2DGE4_9BACT</name>
<protein>
    <recommendedName>
        <fullName evidence="12">ATP synthase subunit b</fullName>
    </recommendedName>
    <alternativeName>
        <fullName evidence="12">ATP synthase F(0) sector subunit b</fullName>
    </alternativeName>
    <alternativeName>
        <fullName evidence="12">ATPase subunit I</fullName>
    </alternativeName>
    <alternativeName>
        <fullName evidence="12">F-type ATPase subunit b</fullName>
        <shortName evidence="12">F-ATPase subunit b</shortName>
    </alternativeName>
</protein>
<dbReference type="GO" id="GO:0012505">
    <property type="term" value="C:endomembrane system"/>
    <property type="evidence" value="ECO:0007669"/>
    <property type="project" value="UniProtKB-SubCell"/>
</dbReference>
<evidence type="ECO:0000256" key="2">
    <source>
        <dbReference type="ARBA" id="ARBA00022448"/>
    </source>
</evidence>
<evidence type="ECO:0000256" key="4">
    <source>
        <dbReference type="ARBA" id="ARBA00022692"/>
    </source>
</evidence>
<dbReference type="STRING" id="1798664.A3C93_05875"/>
<dbReference type="CDD" id="cd06503">
    <property type="entry name" value="ATP-synt_Fo_b"/>
    <property type="match status" value="1"/>
</dbReference>
<dbReference type="GO" id="GO:0046933">
    <property type="term" value="F:proton-transporting ATP synthase activity, rotational mechanism"/>
    <property type="evidence" value="ECO:0007669"/>
    <property type="project" value="UniProtKB-UniRule"/>
</dbReference>
<evidence type="ECO:0000256" key="7">
    <source>
        <dbReference type="ARBA" id="ARBA00023065"/>
    </source>
</evidence>
<evidence type="ECO:0000256" key="10">
    <source>
        <dbReference type="ARBA" id="ARBA00025198"/>
    </source>
</evidence>
<sequence length="147" mass="16492">MDALLAFGVNWKLLLIQGLNFGLLLLILYKFLYKPLFALIDKRQQVIEKGLKDAEEAGHEKEKVLKEKDAILATAREEGGKIADGIRKQATEAEKATLRGAQEKSMSLIVEARVKADAEREHILRESEKEIARMAVLATEKILRGSH</sequence>
<proteinExistence type="inferred from homology"/>
<dbReference type="PANTHER" id="PTHR33445:SF2">
    <property type="entry name" value="ATP SYNTHASE SUBUNIT B', CHLOROPLASTIC"/>
    <property type="match status" value="1"/>
</dbReference>
<keyword evidence="6 12" id="KW-1133">Transmembrane helix</keyword>
<dbReference type="GO" id="GO:0046961">
    <property type="term" value="F:proton-transporting ATPase activity, rotational mechanism"/>
    <property type="evidence" value="ECO:0007669"/>
    <property type="project" value="TreeGrafter"/>
</dbReference>
<organism evidence="14 15">
    <name type="scientific">Candidatus Lloydbacteria bacterium RIFCSPHIGHO2_02_FULL_54_17</name>
    <dbReference type="NCBI Taxonomy" id="1798664"/>
    <lineage>
        <taxon>Bacteria</taxon>
        <taxon>Candidatus Lloydiibacteriota</taxon>
    </lineage>
</organism>
<gene>
    <name evidence="12" type="primary">atpF</name>
    <name evidence="14" type="ORF">A3C93_05875</name>
</gene>
<dbReference type="PANTHER" id="PTHR33445">
    <property type="entry name" value="ATP SYNTHASE SUBUNIT B', CHLOROPLASTIC"/>
    <property type="match status" value="1"/>
</dbReference>
<keyword evidence="4 12" id="KW-0812">Transmembrane</keyword>
<dbReference type="InterPro" id="IPR005864">
    <property type="entry name" value="ATP_synth_F0_bsu_bac"/>
</dbReference>
<evidence type="ECO:0000256" key="5">
    <source>
        <dbReference type="ARBA" id="ARBA00022781"/>
    </source>
</evidence>
<evidence type="ECO:0000256" key="3">
    <source>
        <dbReference type="ARBA" id="ARBA00022547"/>
    </source>
</evidence>
<evidence type="ECO:0000256" key="1">
    <source>
        <dbReference type="ARBA" id="ARBA00005513"/>
    </source>
</evidence>
<dbReference type="Pfam" id="PF00430">
    <property type="entry name" value="ATP-synt_B"/>
    <property type="match status" value="1"/>
</dbReference>
<evidence type="ECO:0000256" key="9">
    <source>
        <dbReference type="ARBA" id="ARBA00023310"/>
    </source>
</evidence>
<keyword evidence="5 12" id="KW-0375">Hydrogen ion transport</keyword>
<keyword evidence="9 12" id="KW-0066">ATP synthesis</keyword>
<comment type="function">
    <text evidence="12">Component of the F(0) channel, it forms part of the peripheral stalk, linking F(1) to F(0).</text>
</comment>
<comment type="subunit">
    <text evidence="12">F-type ATPases have 2 components, F(1) - the catalytic core - and F(0) - the membrane proton channel. F(1) has five subunits: alpha(3), beta(3), gamma(1), delta(1), epsilon(1). F(0) has three main subunits: a(1), b(2) and c(10-14). The alpha and beta chains form an alternating ring which encloses part of the gamma chain. F(1) is attached to F(0) by a central stalk formed by the gamma and epsilon chains, while a peripheral stalk is formed by the delta and b chains.</text>
</comment>
<dbReference type="EMBL" id="MHLO01000027">
    <property type="protein sequence ID" value="OGZ11940.1"/>
    <property type="molecule type" value="Genomic_DNA"/>
</dbReference>
<evidence type="ECO:0000256" key="6">
    <source>
        <dbReference type="ARBA" id="ARBA00022989"/>
    </source>
</evidence>
<keyword evidence="12" id="KW-1003">Cell membrane</keyword>
<comment type="similarity">
    <text evidence="1 12 13">Belongs to the ATPase B chain family.</text>
</comment>
<keyword evidence="7 12" id="KW-0406">Ion transport</keyword>
<dbReference type="AlphaFoldDB" id="A0A1G2DGE4"/>
<comment type="subcellular location">
    <subcellularLocation>
        <location evidence="12">Cell membrane</location>
        <topology evidence="12">Single-pass membrane protein</topology>
    </subcellularLocation>
    <subcellularLocation>
        <location evidence="11">Endomembrane system</location>
        <topology evidence="11">Single-pass membrane protein</topology>
    </subcellularLocation>
</comment>
<dbReference type="HAMAP" id="MF_01398">
    <property type="entry name" value="ATP_synth_b_bprime"/>
    <property type="match status" value="1"/>
</dbReference>
<evidence type="ECO:0000313" key="15">
    <source>
        <dbReference type="Proteomes" id="UP000178636"/>
    </source>
</evidence>
<dbReference type="Gene3D" id="6.10.250.1580">
    <property type="match status" value="1"/>
</dbReference>
<evidence type="ECO:0000313" key="14">
    <source>
        <dbReference type="EMBL" id="OGZ11940.1"/>
    </source>
</evidence>
<keyword evidence="2 12" id="KW-0813">Transport</keyword>
<feature type="transmembrane region" description="Helical" evidence="12">
    <location>
        <begin position="14"/>
        <end position="33"/>
    </location>
</feature>
<evidence type="ECO:0000256" key="12">
    <source>
        <dbReference type="HAMAP-Rule" id="MF_01398"/>
    </source>
</evidence>
<reference evidence="14 15" key="1">
    <citation type="journal article" date="2016" name="Nat. Commun.">
        <title>Thousands of microbial genomes shed light on interconnected biogeochemical processes in an aquifer system.</title>
        <authorList>
            <person name="Anantharaman K."/>
            <person name="Brown C.T."/>
            <person name="Hug L.A."/>
            <person name="Sharon I."/>
            <person name="Castelle C.J."/>
            <person name="Probst A.J."/>
            <person name="Thomas B.C."/>
            <person name="Singh A."/>
            <person name="Wilkins M.J."/>
            <person name="Karaoz U."/>
            <person name="Brodie E.L."/>
            <person name="Williams K.H."/>
            <person name="Hubbard S.S."/>
            <person name="Banfield J.F."/>
        </authorList>
    </citation>
    <scope>NUCLEOTIDE SEQUENCE [LARGE SCALE GENOMIC DNA]</scope>
</reference>
<dbReference type="NCBIfam" id="TIGR01144">
    <property type="entry name" value="ATP_synt_b"/>
    <property type="match status" value="1"/>
</dbReference>
<evidence type="ECO:0000256" key="13">
    <source>
        <dbReference type="RuleBase" id="RU003848"/>
    </source>
</evidence>
<dbReference type="InterPro" id="IPR050059">
    <property type="entry name" value="ATP_synthase_B_chain"/>
</dbReference>
<dbReference type="InterPro" id="IPR002146">
    <property type="entry name" value="ATP_synth_b/b'su_bac/chlpt"/>
</dbReference>
<accession>A0A1G2DGE4</accession>
<dbReference type="GO" id="GO:0005886">
    <property type="term" value="C:plasma membrane"/>
    <property type="evidence" value="ECO:0007669"/>
    <property type="project" value="UniProtKB-SubCell"/>
</dbReference>
<keyword evidence="8 12" id="KW-0472">Membrane</keyword>
<evidence type="ECO:0000256" key="8">
    <source>
        <dbReference type="ARBA" id="ARBA00023136"/>
    </source>
</evidence>
<dbReference type="Proteomes" id="UP000178636">
    <property type="component" value="Unassembled WGS sequence"/>
</dbReference>
<comment type="function">
    <text evidence="10 12">F(1)F(0) ATP synthase produces ATP from ADP in the presence of a proton or sodium gradient. F-type ATPases consist of two structural domains, F(1) containing the extramembraneous catalytic core and F(0) containing the membrane proton channel, linked together by a central stalk and a peripheral stalk. During catalysis, ATP synthesis in the catalytic domain of F(1) is coupled via a rotary mechanism of the central stalk subunits to proton translocation.</text>
</comment>
<comment type="caution">
    <text evidence="14">The sequence shown here is derived from an EMBL/GenBank/DDBJ whole genome shotgun (WGS) entry which is preliminary data.</text>
</comment>
<evidence type="ECO:0000256" key="11">
    <source>
        <dbReference type="ARBA" id="ARBA00037847"/>
    </source>
</evidence>